<evidence type="ECO:0000313" key="2">
    <source>
        <dbReference type="EMBL" id="MRY57858.1"/>
    </source>
</evidence>
<proteinExistence type="predicted"/>
<reference evidence="3 5" key="2">
    <citation type="submission" date="2019-07" db="EMBL/GenBank/DDBJ databases">
        <title>Genome sequencing of Parabacteroides distasonis iSURF_7.</title>
        <authorList>
            <person name="Degefu H.N."/>
            <person name="Ruoff K.L."/>
            <person name="Price C.E."/>
            <person name="Valls R.A."/>
            <person name="O'Toole G.A."/>
        </authorList>
    </citation>
    <scope>NUCLEOTIDE SEQUENCE [LARGE SCALE GENOMIC DNA]</scope>
    <source>
        <strain evidence="3 5">CFPLTA003_1B</strain>
    </source>
</reference>
<dbReference type="EMBL" id="WKLT01000006">
    <property type="protein sequence ID" value="MRY57858.1"/>
    <property type="molecule type" value="Genomic_DNA"/>
</dbReference>
<reference evidence="2 6" key="1">
    <citation type="journal article" date="2019" name="Nat. Med.">
        <title>A library of human gut bacterial isolates paired with longitudinal multiomics data enables mechanistic microbiome research.</title>
        <authorList>
            <person name="Poyet M."/>
            <person name="Groussin M."/>
            <person name="Gibbons S.M."/>
            <person name="Avila-Pacheco J."/>
            <person name="Jiang X."/>
            <person name="Kearney S.M."/>
            <person name="Perrotta A.R."/>
            <person name="Berdy B."/>
            <person name="Zhao S."/>
            <person name="Lieberman T.D."/>
            <person name="Swanson P.K."/>
            <person name="Smith M."/>
            <person name="Roesemann S."/>
            <person name="Alexander J.E."/>
            <person name="Rich S.A."/>
            <person name="Livny J."/>
            <person name="Vlamakis H."/>
            <person name="Clish C."/>
            <person name="Bullock K."/>
            <person name="Deik A."/>
            <person name="Scott J."/>
            <person name="Pierce K.A."/>
            <person name="Xavier R.J."/>
            <person name="Alm E.J."/>
        </authorList>
    </citation>
    <scope>NUCLEOTIDE SEQUENCE [LARGE SCALE GENOMIC DNA]</scope>
    <source>
        <strain evidence="2 6">BIOML-A41</strain>
    </source>
</reference>
<dbReference type="Proteomes" id="UP000463337">
    <property type="component" value="Unassembled WGS sequence"/>
</dbReference>
<accession>A0A174RY22</accession>
<dbReference type="Proteomes" id="UP001221009">
    <property type="component" value="Chromosome"/>
</dbReference>
<dbReference type="EMBL" id="VOHW01000004">
    <property type="protein sequence ID" value="TWV62273.1"/>
    <property type="molecule type" value="Genomic_DNA"/>
</dbReference>
<evidence type="ECO:0000313" key="3">
    <source>
        <dbReference type="EMBL" id="TWV62273.1"/>
    </source>
</evidence>
<dbReference type="PANTHER" id="PTHR22916">
    <property type="entry name" value="GLYCOSYLTRANSFERASE"/>
    <property type="match status" value="1"/>
</dbReference>
<evidence type="ECO:0000313" key="5">
    <source>
        <dbReference type="Proteomes" id="UP000315827"/>
    </source>
</evidence>
<name>A0A174RY22_PARDI</name>
<dbReference type="RefSeq" id="WP_057326654.1">
    <property type="nucleotide sequence ID" value="NZ_AP019729.1"/>
</dbReference>
<evidence type="ECO:0000259" key="1">
    <source>
        <dbReference type="Pfam" id="PF00535"/>
    </source>
</evidence>
<dbReference type="InterPro" id="IPR001173">
    <property type="entry name" value="Glyco_trans_2-like"/>
</dbReference>
<dbReference type="InterPro" id="IPR029044">
    <property type="entry name" value="Nucleotide-diphossugar_trans"/>
</dbReference>
<dbReference type="CDD" id="cd00761">
    <property type="entry name" value="Glyco_tranf_GTA_type"/>
    <property type="match status" value="1"/>
</dbReference>
<reference evidence="4" key="3">
    <citation type="submission" date="2023-03" db="EMBL/GenBank/DDBJ databases">
        <title>Parabacteroides distasonis, a bacteria resistant against UC.</title>
        <authorList>
            <person name="Dai W."/>
        </authorList>
    </citation>
    <scope>NUCLEOTIDE SEQUENCE</scope>
    <source>
        <strain evidence="4">F1-28</strain>
    </source>
</reference>
<dbReference type="AlphaFoldDB" id="A0A174RY22"/>
<dbReference type="Pfam" id="PF00535">
    <property type="entry name" value="Glycos_transf_2"/>
    <property type="match status" value="1"/>
</dbReference>
<dbReference type="SUPFAM" id="SSF53448">
    <property type="entry name" value="Nucleotide-diphospho-sugar transferases"/>
    <property type="match status" value="1"/>
</dbReference>
<keyword evidence="2" id="KW-0808">Transferase</keyword>
<sequence length="335" mass="39783">MNQKNPAVSIVIPVFNVEKYIGKCLDSLISQTLHNIEIICVNDCSTDKSLDILRDYEAKDNRIVVIDLPRNIKQGGARNAGIKKARAPFLGFVDSDDWVSLDMYENLYTLAVTHDAEMVCGDYFQYYSEQDIRLRINCKPEWFSLPEHERNKRFIEGECRIWTNIIKKEVFIRNKIEFPEELFYEDNAIVTALYLSARKIVKDTHPYYYYRCNNISTTRSINNYRFFDRLKTSKMFLDNMRRLGIYEIYPEEVEFRFTELFYVNSILGAISQFDPPEKKYVNQIKREMEEIFPCFMKNSYYKTKVPLKLRILLRAIYFQTDLGISLYQILVKLRS</sequence>
<dbReference type="GO" id="GO:0016758">
    <property type="term" value="F:hexosyltransferase activity"/>
    <property type="evidence" value="ECO:0007669"/>
    <property type="project" value="UniProtKB-ARBA"/>
</dbReference>
<evidence type="ECO:0000313" key="4">
    <source>
        <dbReference type="EMBL" id="WET65881.1"/>
    </source>
</evidence>
<protein>
    <submittedName>
        <fullName evidence="2 3">Glycosyltransferase</fullName>
    </submittedName>
</protein>
<dbReference type="PANTHER" id="PTHR22916:SF3">
    <property type="entry name" value="UDP-GLCNAC:BETAGAL BETA-1,3-N-ACETYLGLUCOSAMINYLTRANSFERASE-LIKE PROTEIN 1"/>
    <property type="match status" value="1"/>
</dbReference>
<feature type="domain" description="Glycosyltransferase 2-like" evidence="1">
    <location>
        <begin position="9"/>
        <end position="153"/>
    </location>
</feature>
<evidence type="ECO:0000313" key="6">
    <source>
        <dbReference type="Proteomes" id="UP000463337"/>
    </source>
</evidence>
<dbReference type="Gene3D" id="3.90.550.10">
    <property type="entry name" value="Spore Coat Polysaccharide Biosynthesis Protein SpsA, Chain A"/>
    <property type="match status" value="1"/>
</dbReference>
<dbReference type="Proteomes" id="UP000315827">
    <property type="component" value="Unassembled WGS sequence"/>
</dbReference>
<organism evidence="2 6">
    <name type="scientific">Parabacteroides distasonis</name>
    <dbReference type="NCBI Taxonomy" id="823"/>
    <lineage>
        <taxon>Bacteria</taxon>
        <taxon>Pseudomonadati</taxon>
        <taxon>Bacteroidota</taxon>
        <taxon>Bacteroidia</taxon>
        <taxon>Bacteroidales</taxon>
        <taxon>Tannerellaceae</taxon>
        <taxon>Parabacteroides</taxon>
    </lineage>
</organism>
<dbReference type="EMBL" id="CP120353">
    <property type="protein sequence ID" value="WET65881.1"/>
    <property type="molecule type" value="Genomic_DNA"/>
</dbReference>
<gene>
    <name evidence="3" type="ORF">FSA05_09270</name>
    <name evidence="2" type="ORF">GKD59_08030</name>
    <name evidence="4" type="ORF">P2T59_07800</name>
</gene>